<dbReference type="PROSITE" id="PS51186">
    <property type="entry name" value="GNAT"/>
    <property type="match status" value="1"/>
</dbReference>
<dbReference type="Proteomes" id="UP000186670">
    <property type="component" value="Unassembled WGS sequence"/>
</dbReference>
<dbReference type="AlphaFoldDB" id="A0A1F5ELD1"/>
<evidence type="ECO:0000259" key="1">
    <source>
        <dbReference type="PROSITE" id="PS51186"/>
    </source>
</evidence>
<comment type="caution">
    <text evidence="2">The sequence shown here is derived from an EMBL/GenBank/DDBJ whole genome shotgun (WGS) entry which is preliminary data.</text>
</comment>
<dbReference type="Gene3D" id="3.40.630.30">
    <property type="match status" value="1"/>
</dbReference>
<dbReference type="InterPro" id="IPR016181">
    <property type="entry name" value="Acyl_CoA_acyltransferase"/>
</dbReference>
<feature type="domain" description="N-acetyltransferase" evidence="1">
    <location>
        <begin position="1"/>
        <end position="150"/>
    </location>
</feature>
<sequence length="150" mass="17474">MKFKKYNKKDSVAVQNIFAKYWTDKEFLDEIAENIGKDNTYFYVAEENDEIVGVAGFREAPKYLHDYAKTKNPAELYIIASKLQNKGFGSMLAQKIIEEAKKLHFTEIECYSPETHNSSWKFYEKLGFTKYGIINDPDDGYPGMLWIKII</sequence>
<accession>A0A1F5ELD1</accession>
<dbReference type="InterPro" id="IPR000182">
    <property type="entry name" value="GNAT_dom"/>
</dbReference>
<dbReference type="Pfam" id="PF00583">
    <property type="entry name" value="Acetyltransf_1"/>
    <property type="match status" value="1"/>
</dbReference>
<gene>
    <name evidence="2" type="ORF">A2811_00675</name>
</gene>
<proteinExistence type="predicted"/>
<dbReference type="PANTHER" id="PTHR43072">
    <property type="entry name" value="N-ACETYLTRANSFERASE"/>
    <property type="match status" value="1"/>
</dbReference>
<reference evidence="2 3" key="1">
    <citation type="journal article" date="2016" name="Nat. Commun.">
        <title>Thousands of microbial genomes shed light on interconnected biogeochemical processes in an aquifer system.</title>
        <authorList>
            <person name="Anantharaman K."/>
            <person name="Brown C.T."/>
            <person name="Hug L.A."/>
            <person name="Sharon I."/>
            <person name="Castelle C.J."/>
            <person name="Probst A.J."/>
            <person name="Thomas B.C."/>
            <person name="Singh A."/>
            <person name="Wilkins M.J."/>
            <person name="Karaoz U."/>
            <person name="Brodie E.L."/>
            <person name="Williams K.H."/>
            <person name="Hubbard S.S."/>
            <person name="Banfield J.F."/>
        </authorList>
    </citation>
    <scope>NUCLEOTIDE SEQUENCE [LARGE SCALE GENOMIC DNA]</scope>
</reference>
<dbReference type="CDD" id="cd04301">
    <property type="entry name" value="NAT_SF"/>
    <property type="match status" value="1"/>
</dbReference>
<organism evidence="2 3">
    <name type="scientific">Candidatus Campbellbacteria bacterium RIFCSPHIGHO2_01_FULL_34_10</name>
    <dbReference type="NCBI Taxonomy" id="1797577"/>
    <lineage>
        <taxon>Bacteria</taxon>
        <taxon>Candidatus Campbelliibacteriota</taxon>
    </lineage>
</organism>
<dbReference type="SUPFAM" id="SSF55729">
    <property type="entry name" value="Acyl-CoA N-acyltransferases (Nat)"/>
    <property type="match status" value="1"/>
</dbReference>
<evidence type="ECO:0000313" key="3">
    <source>
        <dbReference type="Proteomes" id="UP000186670"/>
    </source>
</evidence>
<evidence type="ECO:0000313" key="2">
    <source>
        <dbReference type="EMBL" id="OGD68110.1"/>
    </source>
</evidence>
<protein>
    <recommendedName>
        <fullName evidence="1">N-acetyltransferase domain-containing protein</fullName>
    </recommendedName>
</protein>
<dbReference type="GO" id="GO:0016747">
    <property type="term" value="F:acyltransferase activity, transferring groups other than amino-acyl groups"/>
    <property type="evidence" value="ECO:0007669"/>
    <property type="project" value="InterPro"/>
</dbReference>
<dbReference type="EMBL" id="MEZZ01000039">
    <property type="protein sequence ID" value="OGD68110.1"/>
    <property type="molecule type" value="Genomic_DNA"/>
</dbReference>
<name>A0A1F5ELD1_9BACT</name>